<dbReference type="OrthoDB" id="10055367at2759"/>
<feature type="disulfide bond" evidence="13">
    <location>
        <begin position="517"/>
        <end position="529"/>
    </location>
</feature>
<dbReference type="GO" id="GO:0070593">
    <property type="term" value="P:dendrite self-avoidance"/>
    <property type="evidence" value="ECO:0007669"/>
    <property type="project" value="TreeGrafter"/>
</dbReference>
<sequence length="3854" mass="424453">MVYLLHRNRIWLSAGLMVFIITMCSATSVLQTDNDLVFEDDQTPNKPVGLHLPPDHQSSFGLLNFVSSSVKRIKRSVWSIFGDDESEQLTTEVTFIASTPANILSRLPRTTVLDKSSSPQVPVSTQDDDDSKRGDTSFEDDEDNTVTSGDGYTSGDGPDQDAFKPLQPIEDPESKTFSSIFSNIIPTETTAAVYDTTPETTEITIFPDVTTSTTSSSTTTTTTTTASTTTTATVTETKMEPPKLVPAETEPINPVDSNTIISLYRVHLTIMEPYTKDYADMKTEAFRVLADNITLSLNEALKQYGTTYTPRVVAIMPSNDEFFVRAVVDIESEGNEPKETLENQLRYFISNSRAFNPSSPLTVIDKGFDITQAYAGLVPTCQSDELLCEVNNVCLTPESRCNGIFECPDGTDENSCTAVVSPKLLTTSDNKNICAADEFQCDGTKCIPNSEKCNGRDDCLDRSDEQSCPRKDIINCERNEFLCRNRLQCIDSAKKCDQRVDCDDGSDEDHCVDRNYCGIEEFQCHNGECLSIDKRCNGKSECSLGEDEVNCHLPSEGFGSYKTSTTTATALPAEIPFNRRGDLPEKSEVSTNEPVVYVTCDWNEFACHNGQQCVPKSAKCNNNYECSDYSDEENCYVGPAGLNLKTYPNEQTIKENREVVFQCRDEGPLRASVRWSRGNGLYLPHGSKDIGGRLEMPNIKAEHTGTYVCEAVGFTATHPGARVSVYLKVEPWTDSIARPIEACALNEATCSNKQCIPKSKVCDGQMDCSDGSDETRCSMFGCQPNEFRCSNKKCILKTWVCDGQDDCGDNFDEQNCAQASNNHCLFSEYECRNKECIPKSFQCDSQSDCSDGSDEIGCLPVQFVETPPPLITLEVGSVFVTTCKAVGVPVPQISWRLNWGHVPAKCEMTSVDGFGTLTCRDIQEADQGAYSCEGINVHGSEIAVPDTILVVKPSTIPQPTSCPAGSFNDQALTRNECINCFCFGITNNCQSAKLFKTQNIPSLNQLKIVNVYVDPSSLITEIQSASSALYQINYSENDVVQMTTVGNDSRVSVNVYPYFKISDNYLGNQIKSYGGYIQYTVRYEGKGDFSRFTPDIILIGNGIKLIYFGPEIPECSDTVVSAKLFMDVWQKENADSSTKLATREELMMVLANIENILIKGLYVSQQTLIFIKNIKIDSSQTLNTIHEYAPFVEECQCPAGYIGLSCENCAPGYVRKTQGAWRGQCYRDEFEECPTGMYGDPSRGIPCRNCPCPLSSSSNQFGRSCYMDTDGSPTCRCNDGYAGRRCESCASGYTGNPLQPGGYCKKGVCDPVGSESPFPDDRTGKCVCKVSSTGDLCNQCKAGAFNTGPDLGCVNCFCMGITNKCSSSRLYRQQIHATFIRKSQDNIQLVRRKEPDLPLNIVVDPNTRELVYSDFPPGSQEVFYWKLPPRFLGDKITSYGGSLSYVLRHVPVPGGQSSRNSAPDIELISDNTIRLLHYSHENVEPNTLKTTSVKLLEQNWQRTDGMIADREHLLMALADLSYILIKATYTTGTKEVALQSISLDIAELTNTGQNRAGEVEECSCPVGYKGLSCEDCDVGFTRMRKGLYLGLCEPCTCNGNANHCDPDTGDCVNCQNHTIGSQCNECLPGYTGNPQNGEPCTQSVPASNTRCDCNEKGTLLPCQNNRCTCKTNVEGPRCDRCRPGTFDLSENHVEGCLECFCSGVSQRCYSSNLFVTQIPMQLFGQDHGFTLTDRTRSKFIKSDFSVDVAINEIGYNYIPNRGESLFWSLPSTFTGNKITSYGSYLNWTQRYTTLPGSTMRDDTDIILVGNGIWLYKSNDKTIRPDESTVLSAHLVEKGWRRLTPSGTQQVSRAEFMKVLSSIESILILAIHASQTNRTYLSDVSLDIAVELETGGQQSTSVEVCRCPVGYRGTSCEVCSVGYYKDTNDQCTRCPCNSNEESCSLGPDSRVTCNCLPTYSGPTCNNLVSDNEITTPPNRPPPFPRPEIFIQVSEPKIEIVEIGNTVTLKCTANSLRSKTVSITWSKEDGYLSSDRAQDNGSGYLYIQNIEPSDGGVYICTATDGYSSFSDRKVLKVEDQSTTTSRRPPPSQPEIFITVMDPTIEIVEVGSNTRFRCDARSRRSRFVEIKWTKEGGSLPPKRVIDNGKGYLTFNNLQASDSGVYVCTASDGYSAISEKKTLAVGGDDTVKPRVVIRPRSQLDLFIGEPAEFSCQSPGTPTIEWFRELEQQFNPSYSSADGIFRIPAVRQSDQGTYFCRATNKNGETDSQRATIYIKPSSNNVNETNDFITMTVDPPQYSGPGDMVHLLCTISDESQYELKWTKIGNQPLPYRSVQTGGVLTLNQLKSSDSGLYVCSALSLRSGAIASEVNVPVNVIQRRNPPSLRIEPDRLIVPQGTLAELKCLSTTDPNIEVQWTKAKGNLNQNIDISGSILRIQSAQVKDRGIYVCKATNEGGTTQTSAVIDIERREPPTIELYPSARQTVTIGSNVLIQCRITGGIPTPTIKWTKRNSGSLPVQIEEAQSGVIKINGMEASSAGEYVCEARNNAGMTSAVAILEVQSAPVITLRPSGIYTVRPGTRVELLCSATGNPSPSVTWTKLGPTDRNYLEGAPISKINSAEYIIYDAQPSDSGTYSCVAQNSADLVEDRVRLVVSEDANEIQNGENEGPSSSVINKTPGPNRGDISGGSENPEIFSNVRPDEDLVNIVGSRAVLTCNAGAAANRDRIKLTWERGNNLTLSEEHDIIDNTLILKNVQKQDEGIYNCVGIGPATNIVFVRPITLKVVELPRIILNPTRQVVRRGDNAQIVCTAVGDQPITISWSKLSSKSLPPTVQTSGGRLRFNGITETDAGRYVCKAINNIGEAESVAEVIVNDNSRDRSNPTIRATDSNQIVMEGGSTELRCIVPRSNEQYTVKWSRYRSPLPPNSYIRGNLLTLRDLHANDTDRYFCKIESAFGVASDHIDLRIISRNSGLFINVSQSPVYIGDSLKLECIWTSEADLDGNSEITWAKLNDDMEHNVQNAGPIIKFEDVKPENSGIYRCTKRDKNNNIVTEDYELAVIPNPSDAASPTVSTNYAPYGKSVVVECKTDLTSPVEYLWSKFGPQMEPIYDRRNLTLYNVTEKSAGLYLCTASNDMVRIDIPTVLVVTGIIPSFRGTDSYLAFPTLVNTYLELNIEVHFKPEMPDGLILYNSQRLDGSGDFISFGLRDGIPEFRFDVGSGSAVIKASKPVTMNEWHTAKLDRVKKYGSMYIDEHGPYRGTSPGSFQGMDLSQLLYIGGVPDFRTIHKDAGFQTGFVGCVSGLKTDTRTFNLMKDSVDKNGLGTCDVCSHHQCLNQGICQETQSNQGYSCICQPGYSGEYCDKTREVCTPGICGLGKCVTGHEEIECKCKLGTVGKRCERNAEIYEPYFSSNSYLAYQMPAPEKKLTISLSINPSSLADSVILYAAQNNQGIGQFMSVTLKNRQVEFRYTVAGITSLLRSRQNLEIGEWTTITVSRNVEKQESRLTVNTETPIRSIENGNMHALELKTHLYVGGYDSHKVKISKNVDVETNFKGCIKMLKVSGLELEMINSAVDSANVEDCATVRGDACSYNHCKNNANCLTSPKLYEYTCQCSHGYSGPKCDVGQKLCSILNPCNHDGVCTDYDSSSYRCDCPLGYSGPTCDDKVVLDITANFSGNSYLQLDDDLLDVRKQEHSISFTFNTVSANGLLYWQGEKPNNDGVIENYIDVSIVNGYIELSHRTKGGDVMTVRHTDYHINNNEPHSILIRANGAEWSLELDRKTAEYGKDQGVDIQQLLKSTDLIFIGGLPEDILKFNDRKTGYEGCIGDVRIQDSGYVNLGQNSLSGKNVASCNKDAINNII</sequence>
<gene>
    <name evidence="22" type="ORF">CINCED_3A013410</name>
</gene>
<dbReference type="EMBL" id="CABPRJ010000952">
    <property type="protein sequence ID" value="VVC32003.1"/>
    <property type="molecule type" value="Genomic_DNA"/>
</dbReference>
<organism evidence="22 23">
    <name type="scientific">Cinara cedri</name>
    <dbReference type="NCBI Taxonomy" id="506608"/>
    <lineage>
        <taxon>Eukaryota</taxon>
        <taxon>Metazoa</taxon>
        <taxon>Ecdysozoa</taxon>
        <taxon>Arthropoda</taxon>
        <taxon>Hexapoda</taxon>
        <taxon>Insecta</taxon>
        <taxon>Pterygota</taxon>
        <taxon>Neoptera</taxon>
        <taxon>Paraneoptera</taxon>
        <taxon>Hemiptera</taxon>
        <taxon>Sternorrhyncha</taxon>
        <taxon>Aphidomorpha</taxon>
        <taxon>Aphidoidea</taxon>
        <taxon>Aphididae</taxon>
        <taxon>Lachninae</taxon>
        <taxon>Cinara</taxon>
    </lineage>
</organism>
<dbReference type="PRINTS" id="PR00261">
    <property type="entry name" value="LDLRECEPTOR"/>
</dbReference>
<dbReference type="PROSITE" id="PS50026">
    <property type="entry name" value="EGF_3"/>
    <property type="match status" value="4"/>
</dbReference>
<dbReference type="CDD" id="cd00054">
    <property type="entry name" value="EGF_CA"/>
    <property type="match status" value="2"/>
</dbReference>
<keyword evidence="6" id="KW-0084">Basement membrane</keyword>
<dbReference type="CDD" id="cd00096">
    <property type="entry name" value="Ig"/>
    <property type="match status" value="1"/>
</dbReference>
<feature type="disulfide bond" evidence="13">
    <location>
        <begin position="782"/>
        <end position="794"/>
    </location>
</feature>
<feature type="domain" description="Laminin IV type A" evidence="21">
    <location>
        <begin position="1724"/>
        <end position="1903"/>
    </location>
</feature>
<feature type="domain" description="Laminin EGF-like" evidence="19">
    <location>
        <begin position="1651"/>
        <end position="1698"/>
    </location>
</feature>
<dbReference type="SMART" id="SM00281">
    <property type="entry name" value="LamB"/>
    <property type="match status" value="3"/>
</dbReference>
<feature type="domain" description="Ig-like" evidence="20">
    <location>
        <begin position="2560"/>
        <end position="2649"/>
    </location>
</feature>
<evidence type="ECO:0000256" key="1">
    <source>
        <dbReference type="ARBA" id="ARBA00004302"/>
    </source>
</evidence>
<feature type="disulfide bond" evidence="13">
    <location>
        <begin position="434"/>
        <end position="446"/>
    </location>
</feature>
<evidence type="ECO:0000256" key="6">
    <source>
        <dbReference type="ARBA" id="ARBA00022869"/>
    </source>
</evidence>
<dbReference type="SMART" id="SM00282">
    <property type="entry name" value="LamG"/>
    <property type="match status" value="3"/>
</dbReference>
<accession>A0A5E4MKT1</accession>
<dbReference type="InterPro" id="IPR007110">
    <property type="entry name" value="Ig-like_dom"/>
</dbReference>
<proteinExistence type="predicted"/>
<dbReference type="Gene3D" id="2.60.40.10">
    <property type="entry name" value="Immunoglobulins"/>
    <property type="match status" value="14"/>
</dbReference>
<dbReference type="InterPro" id="IPR003599">
    <property type="entry name" value="Ig_sub"/>
</dbReference>
<dbReference type="InterPro" id="IPR003598">
    <property type="entry name" value="Ig_sub2"/>
</dbReference>
<evidence type="ECO:0000313" key="22">
    <source>
        <dbReference type="EMBL" id="VVC32003.1"/>
    </source>
</evidence>
<dbReference type="PROSITE" id="PS50835">
    <property type="entry name" value="IG_LIKE"/>
    <property type="match status" value="14"/>
</dbReference>
<dbReference type="Gene3D" id="2.60.120.200">
    <property type="match status" value="3"/>
</dbReference>
<dbReference type="InterPro" id="IPR036179">
    <property type="entry name" value="Ig-like_dom_sf"/>
</dbReference>
<dbReference type="PROSITE" id="PS50025">
    <property type="entry name" value="LAM_G_DOMAIN"/>
    <property type="match status" value="3"/>
</dbReference>
<dbReference type="PANTHER" id="PTHR10075">
    <property type="entry name" value="BASIGIN RELATED"/>
    <property type="match status" value="1"/>
</dbReference>
<feature type="domain" description="Ig-like" evidence="20">
    <location>
        <begin position="2878"/>
        <end position="2961"/>
    </location>
</feature>
<feature type="domain" description="Ig-like" evidence="20">
    <location>
        <begin position="860"/>
        <end position="943"/>
    </location>
</feature>
<feature type="domain" description="Laminin IV type A" evidence="21">
    <location>
        <begin position="1001"/>
        <end position="1194"/>
    </location>
</feature>
<feature type="disulfide bond" evidence="13">
    <location>
        <begin position="441"/>
        <end position="459"/>
    </location>
</feature>
<evidence type="ECO:0000256" key="9">
    <source>
        <dbReference type="ARBA" id="ARBA00023292"/>
    </source>
</evidence>
<dbReference type="Pfam" id="PF00053">
    <property type="entry name" value="EGF_laminin"/>
    <property type="match status" value="4"/>
</dbReference>
<feature type="domain" description="Ig-like" evidence="20">
    <location>
        <begin position="639"/>
        <end position="724"/>
    </location>
</feature>
<evidence type="ECO:0000256" key="5">
    <source>
        <dbReference type="ARBA" id="ARBA00022737"/>
    </source>
</evidence>
<evidence type="ECO:0000256" key="7">
    <source>
        <dbReference type="ARBA" id="ARBA00023157"/>
    </source>
</evidence>
<feature type="domain" description="Ig-like" evidence="20">
    <location>
        <begin position="2091"/>
        <end position="2180"/>
    </location>
</feature>
<feature type="compositionally biased region" description="Polar residues" evidence="15">
    <location>
        <begin position="113"/>
        <end position="125"/>
    </location>
</feature>
<feature type="domain" description="Ig-like" evidence="20">
    <location>
        <begin position="2189"/>
        <end position="2272"/>
    </location>
</feature>
<dbReference type="Gene3D" id="2.10.25.10">
    <property type="entry name" value="Laminin"/>
    <property type="match status" value="6"/>
</dbReference>
<keyword evidence="11" id="KW-0245">EGF-like domain</keyword>
<protein>
    <submittedName>
        <fullName evidence="22">Concanavalin A-like lectin/glucanase domain,Laminin EGF domain,EGF-like domain,Low-density</fullName>
    </submittedName>
</protein>
<feature type="domain" description="Laminin G" evidence="17">
    <location>
        <begin position="3663"/>
        <end position="3845"/>
    </location>
</feature>
<dbReference type="InterPro" id="IPR001791">
    <property type="entry name" value="Laminin_G"/>
</dbReference>
<dbReference type="InterPro" id="IPR000742">
    <property type="entry name" value="EGF"/>
</dbReference>
<feature type="domain" description="Ig-like" evidence="20">
    <location>
        <begin position="2275"/>
        <end position="2370"/>
    </location>
</feature>
<feature type="disulfide bond" evidence="13">
    <location>
        <begin position="762"/>
        <end position="777"/>
    </location>
</feature>
<keyword evidence="23" id="KW-1185">Reference proteome</keyword>
<dbReference type="InterPro" id="IPR013783">
    <property type="entry name" value="Ig-like_fold"/>
</dbReference>
<evidence type="ECO:0000256" key="4">
    <source>
        <dbReference type="ARBA" id="ARBA00022729"/>
    </source>
</evidence>
<evidence type="ECO:0000256" key="15">
    <source>
        <dbReference type="SAM" id="MobiDB-lite"/>
    </source>
</evidence>
<feature type="disulfide bond" evidence="12">
    <location>
        <begin position="3818"/>
        <end position="3845"/>
    </location>
</feature>
<feature type="domain" description="Ig-like" evidence="20">
    <location>
        <begin position="2784"/>
        <end position="2869"/>
    </location>
</feature>
<feature type="disulfide bond" evidence="14">
    <location>
        <begin position="1669"/>
        <end position="1678"/>
    </location>
</feature>
<feature type="disulfide bond" evidence="11">
    <location>
        <begin position="3607"/>
        <end position="3616"/>
    </location>
</feature>
<dbReference type="SUPFAM" id="SSF57184">
    <property type="entry name" value="Growth factor receptor domain"/>
    <property type="match status" value="1"/>
</dbReference>
<dbReference type="Proteomes" id="UP000325440">
    <property type="component" value="Unassembled WGS sequence"/>
</dbReference>
<feature type="domain" description="Ig-like" evidence="20">
    <location>
        <begin position="1985"/>
        <end position="2074"/>
    </location>
</feature>
<feature type="region of interest" description="Disordered" evidence="15">
    <location>
        <begin position="110"/>
        <end position="173"/>
    </location>
</feature>
<dbReference type="Pfam" id="PF00057">
    <property type="entry name" value="Ldl_recept_a"/>
    <property type="match status" value="7"/>
</dbReference>
<keyword evidence="7 11" id="KW-1015">Disulfide bond</keyword>
<feature type="disulfide bond" evidence="11">
    <location>
        <begin position="3588"/>
        <end position="3605"/>
    </location>
</feature>
<dbReference type="InterPro" id="IPR013098">
    <property type="entry name" value="Ig_I-set"/>
</dbReference>
<feature type="disulfide bond" evidence="13">
    <location>
        <begin position="524"/>
        <end position="542"/>
    </location>
</feature>
<evidence type="ECO:0000256" key="16">
    <source>
        <dbReference type="SAM" id="SignalP"/>
    </source>
</evidence>
<dbReference type="GO" id="GO:0030424">
    <property type="term" value="C:axon"/>
    <property type="evidence" value="ECO:0007669"/>
    <property type="project" value="TreeGrafter"/>
</dbReference>
<feature type="domain" description="EGF-like" evidence="18">
    <location>
        <begin position="3619"/>
        <end position="3657"/>
    </location>
</feature>
<feature type="disulfide bond" evidence="13">
    <location>
        <begin position="401"/>
        <end position="416"/>
    </location>
</feature>
<feature type="domain" description="Laminin IV type A" evidence="21">
    <location>
        <begin position="1382"/>
        <end position="1561"/>
    </location>
</feature>
<dbReference type="PROSITE" id="PS01209">
    <property type="entry name" value="LDLRA_1"/>
    <property type="match status" value="3"/>
</dbReference>
<dbReference type="PANTHER" id="PTHR10075:SF100">
    <property type="entry name" value="FASCICLIN-2"/>
    <property type="match status" value="1"/>
</dbReference>
<dbReference type="Pfam" id="PF13927">
    <property type="entry name" value="Ig_3"/>
    <property type="match status" value="9"/>
</dbReference>
<dbReference type="GO" id="GO:0098632">
    <property type="term" value="F:cell-cell adhesion mediator activity"/>
    <property type="evidence" value="ECO:0007669"/>
    <property type="project" value="TreeGrafter"/>
</dbReference>
<feature type="disulfide bond" evidence="11">
    <location>
        <begin position="3647"/>
        <end position="3656"/>
    </location>
</feature>
<dbReference type="GO" id="GO:0007156">
    <property type="term" value="P:homophilic cell adhesion via plasma membrane adhesion molecules"/>
    <property type="evidence" value="ECO:0007669"/>
    <property type="project" value="TreeGrafter"/>
</dbReference>
<keyword evidence="5" id="KW-0677">Repeat</keyword>
<dbReference type="SMART" id="SM00192">
    <property type="entry name" value="LDLa"/>
    <property type="match status" value="8"/>
</dbReference>
<feature type="disulfide bond" evidence="13">
    <location>
        <begin position="453"/>
        <end position="468"/>
    </location>
</feature>
<dbReference type="SMART" id="SM00408">
    <property type="entry name" value="IGc2"/>
    <property type="match status" value="14"/>
</dbReference>
<dbReference type="Gene3D" id="4.10.400.10">
    <property type="entry name" value="Low-density Lipoprotein Receptor"/>
    <property type="match status" value="8"/>
</dbReference>
<dbReference type="GO" id="GO:0048513">
    <property type="term" value="P:animal organ development"/>
    <property type="evidence" value="ECO:0007669"/>
    <property type="project" value="UniProtKB-ARBA"/>
</dbReference>
<feature type="domain" description="Laminin G" evidence="17">
    <location>
        <begin position="3145"/>
        <end position="3322"/>
    </location>
</feature>
<dbReference type="SUPFAM" id="SSF49899">
    <property type="entry name" value="Concanavalin A-like lectins/glucanases"/>
    <property type="match status" value="3"/>
</dbReference>
<dbReference type="GO" id="GO:0005604">
    <property type="term" value="C:basement membrane"/>
    <property type="evidence" value="ECO:0007669"/>
    <property type="project" value="UniProtKB-SubCell"/>
</dbReference>
<evidence type="ECO:0000256" key="10">
    <source>
        <dbReference type="ARBA" id="ARBA00023319"/>
    </source>
</evidence>
<keyword evidence="8" id="KW-0325">Glycoprotein</keyword>
<dbReference type="SMART" id="SM00409">
    <property type="entry name" value="IG"/>
    <property type="match status" value="14"/>
</dbReference>
<dbReference type="CDD" id="cd00110">
    <property type="entry name" value="LamG"/>
    <property type="match status" value="3"/>
</dbReference>
<feature type="disulfide bond" evidence="13">
    <location>
        <begin position="801"/>
        <end position="816"/>
    </location>
</feature>
<keyword evidence="10" id="KW-0393">Immunoglobulin domain</keyword>
<dbReference type="PROSITE" id="PS01248">
    <property type="entry name" value="EGF_LAM_1"/>
    <property type="match status" value="3"/>
</dbReference>
<feature type="disulfide bond" evidence="11">
    <location>
        <begin position="3327"/>
        <end position="3344"/>
    </location>
</feature>
<feature type="disulfide bond" evidence="13">
    <location>
        <begin position="824"/>
        <end position="836"/>
    </location>
</feature>
<dbReference type="SMART" id="SM00180">
    <property type="entry name" value="EGF_Lam"/>
    <property type="match status" value="5"/>
</dbReference>
<dbReference type="Pfam" id="PF02210">
    <property type="entry name" value="Laminin_G_2"/>
    <property type="match status" value="2"/>
</dbReference>
<feature type="domain" description="Laminin G" evidence="17">
    <location>
        <begin position="3398"/>
        <end position="3575"/>
    </location>
</feature>
<dbReference type="InterPro" id="IPR009030">
    <property type="entry name" value="Growth_fac_rcpt_cys_sf"/>
</dbReference>
<dbReference type="GO" id="GO:0007411">
    <property type="term" value="P:axon guidance"/>
    <property type="evidence" value="ECO:0007669"/>
    <property type="project" value="TreeGrafter"/>
</dbReference>
<dbReference type="Pfam" id="PF07679">
    <property type="entry name" value="I-set"/>
    <property type="match status" value="1"/>
</dbReference>
<evidence type="ECO:0000259" key="17">
    <source>
        <dbReference type="PROSITE" id="PS50025"/>
    </source>
</evidence>
<dbReference type="InterPro" id="IPR023415">
    <property type="entry name" value="LDLR_class-A_CS"/>
</dbReference>
<evidence type="ECO:0000256" key="2">
    <source>
        <dbReference type="ARBA" id="ARBA00022525"/>
    </source>
</evidence>
<dbReference type="SUPFAM" id="SSF57424">
    <property type="entry name" value="LDL receptor-like module"/>
    <property type="match status" value="8"/>
</dbReference>
<feature type="disulfide bond" evidence="13">
    <location>
        <begin position="831"/>
        <end position="849"/>
    </location>
</feature>
<name>A0A5E4MKT1_9HEMI</name>
<dbReference type="InterPro" id="IPR056863">
    <property type="entry name" value="LMN_ATRN_NET-like_EGF"/>
</dbReference>
<dbReference type="Pfam" id="PF00008">
    <property type="entry name" value="EGF"/>
    <property type="match status" value="2"/>
</dbReference>
<dbReference type="Pfam" id="PF24973">
    <property type="entry name" value="EGF_LMN_ATRN"/>
    <property type="match status" value="1"/>
</dbReference>
<dbReference type="SMART" id="SM00181">
    <property type="entry name" value="EGF"/>
    <property type="match status" value="10"/>
</dbReference>
<feature type="region of interest" description="Disordered" evidence="15">
    <location>
        <begin position="2654"/>
        <end position="2692"/>
    </location>
</feature>
<comment type="subcellular location">
    <subcellularLocation>
        <location evidence="1">Secreted</location>
        <location evidence="1">Extracellular space</location>
        <location evidence="1">Extracellular matrix</location>
        <location evidence="1">Basement membrane</location>
    </subcellularLocation>
</comment>
<feature type="disulfide bond" evidence="11">
    <location>
        <begin position="1277"/>
        <end position="1286"/>
    </location>
</feature>
<dbReference type="Pfam" id="PF00047">
    <property type="entry name" value="ig"/>
    <property type="match status" value="1"/>
</dbReference>
<feature type="domain" description="EGF-like" evidence="18">
    <location>
        <begin position="1251"/>
        <end position="1287"/>
    </location>
</feature>
<feature type="disulfide bond" evidence="13">
    <location>
        <begin position="496"/>
        <end position="511"/>
    </location>
</feature>
<feature type="domain" description="Ig-like" evidence="20">
    <location>
        <begin position="2380"/>
        <end position="2462"/>
    </location>
</feature>
<evidence type="ECO:0000259" key="18">
    <source>
        <dbReference type="PROSITE" id="PS50026"/>
    </source>
</evidence>
<feature type="compositionally biased region" description="Polar residues" evidence="15">
    <location>
        <begin position="2656"/>
        <end position="2671"/>
    </location>
</feature>
<feature type="domain" description="Ig-like" evidence="20">
    <location>
        <begin position="2981"/>
        <end position="3054"/>
    </location>
</feature>
<evidence type="ECO:0000256" key="8">
    <source>
        <dbReference type="ARBA" id="ARBA00023180"/>
    </source>
</evidence>
<keyword evidence="4 16" id="KW-0732">Signal</keyword>
<dbReference type="InterPro" id="IPR013320">
    <property type="entry name" value="ConA-like_dom_sf"/>
</dbReference>
<feature type="disulfide bond" evidence="11">
    <location>
        <begin position="3346"/>
        <end position="3355"/>
    </location>
</feature>
<feature type="disulfide bond" evidence="14">
    <location>
        <begin position="1614"/>
        <end position="1623"/>
    </location>
</feature>
<evidence type="ECO:0000259" key="21">
    <source>
        <dbReference type="PROSITE" id="PS51115"/>
    </source>
</evidence>
<dbReference type="GO" id="GO:0005886">
    <property type="term" value="C:plasma membrane"/>
    <property type="evidence" value="ECO:0007669"/>
    <property type="project" value="TreeGrafter"/>
</dbReference>
<keyword evidence="3" id="KW-0272">Extracellular matrix</keyword>
<dbReference type="PROSITE" id="PS50027">
    <property type="entry name" value="EGF_LAM_2"/>
    <property type="match status" value="2"/>
</dbReference>
<dbReference type="PROSITE" id="PS51115">
    <property type="entry name" value="LAMININ_IVA"/>
    <property type="match status" value="3"/>
</dbReference>
<feature type="domain" description="Laminin EGF-like" evidence="19">
    <location>
        <begin position="1595"/>
        <end position="1642"/>
    </location>
</feature>
<feature type="disulfide bond" evidence="13">
    <location>
        <begin position="536"/>
        <end position="551"/>
    </location>
</feature>
<dbReference type="CDD" id="cd00055">
    <property type="entry name" value="EGF_Lam"/>
    <property type="match status" value="4"/>
</dbReference>
<feature type="signal peptide" evidence="16">
    <location>
        <begin position="1"/>
        <end position="26"/>
    </location>
</feature>
<comment type="caution">
    <text evidence="11">Lacks conserved residue(s) required for the propagation of feature annotation.</text>
</comment>
<feature type="disulfide bond" evidence="13">
    <location>
        <begin position="843"/>
        <end position="858"/>
    </location>
</feature>
<feature type="domain" description="EGF-like" evidence="18">
    <location>
        <begin position="3579"/>
        <end position="3617"/>
    </location>
</feature>
<feature type="disulfide bond" evidence="13">
    <location>
        <begin position="789"/>
        <end position="807"/>
    </location>
</feature>
<dbReference type="Pfam" id="PF00052">
    <property type="entry name" value="Laminin_B"/>
    <property type="match status" value="3"/>
</dbReference>
<feature type="chain" id="PRO_5022800743" evidence="16">
    <location>
        <begin position="27"/>
        <end position="3854"/>
    </location>
</feature>
<evidence type="ECO:0000256" key="14">
    <source>
        <dbReference type="PROSITE-ProRule" id="PRU00460"/>
    </source>
</evidence>
<evidence type="ECO:0000256" key="3">
    <source>
        <dbReference type="ARBA" id="ARBA00022530"/>
    </source>
</evidence>
<dbReference type="InterPro" id="IPR002172">
    <property type="entry name" value="LDrepeatLR_classA_rpt"/>
</dbReference>
<evidence type="ECO:0000256" key="11">
    <source>
        <dbReference type="PROSITE-ProRule" id="PRU00076"/>
    </source>
</evidence>
<dbReference type="InterPro" id="IPR002049">
    <property type="entry name" value="LE_dom"/>
</dbReference>
<dbReference type="Gene3D" id="2.170.300.10">
    <property type="entry name" value="Tie2 ligand-binding domain superfamily"/>
    <property type="match status" value="1"/>
</dbReference>
<evidence type="ECO:0000259" key="20">
    <source>
        <dbReference type="PROSITE" id="PS50835"/>
    </source>
</evidence>
<dbReference type="PROSITE" id="PS00022">
    <property type="entry name" value="EGF_1"/>
    <property type="match status" value="7"/>
</dbReference>
<dbReference type="GO" id="GO:0030246">
    <property type="term" value="F:carbohydrate binding"/>
    <property type="evidence" value="ECO:0007669"/>
    <property type="project" value="UniProtKB-KW"/>
</dbReference>
<feature type="domain" description="EGF-like" evidence="18">
    <location>
        <begin position="3320"/>
        <end position="3356"/>
    </location>
</feature>
<dbReference type="PROSITE" id="PS01186">
    <property type="entry name" value="EGF_2"/>
    <property type="match status" value="3"/>
</dbReference>
<feature type="disulfide bond" evidence="13">
    <location>
        <begin position="620"/>
        <end position="635"/>
    </location>
</feature>
<feature type="disulfide bond" evidence="13">
    <location>
        <begin position="750"/>
        <end position="768"/>
    </location>
</feature>
<feature type="domain" description="Ig-like" evidence="20">
    <location>
        <begin position="2688"/>
        <end position="2761"/>
    </location>
</feature>
<feature type="disulfide bond" evidence="14">
    <location>
        <begin position="1626"/>
        <end position="1640"/>
    </location>
</feature>
<dbReference type="PROSITE" id="PS50068">
    <property type="entry name" value="LDLRA_2"/>
    <property type="match status" value="8"/>
</dbReference>
<feature type="domain" description="Ig-like" evidence="20">
    <location>
        <begin position="2469"/>
        <end position="2555"/>
    </location>
</feature>
<dbReference type="InterPro" id="IPR000034">
    <property type="entry name" value="Laminin_IV"/>
</dbReference>
<dbReference type="SUPFAM" id="SSF57196">
    <property type="entry name" value="EGF/Laminin"/>
    <property type="match status" value="3"/>
</dbReference>
<reference evidence="22 23" key="1">
    <citation type="submission" date="2019-08" db="EMBL/GenBank/DDBJ databases">
        <authorList>
            <person name="Alioto T."/>
            <person name="Alioto T."/>
            <person name="Gomez Garrido J."/>
        </authorList>
    </citation>
    <scope>NUCLEOTIDE SEQUENCE [LARGE SCALE GENOMIC DNA]</scope>
</reference>
<keyword evidence="2" id="KW-0964">Secreted</keyword>
<dbReference type="FunFam" id="2.10.25.10:FF:000106">
    <property type="entry name" value="Heparan sulfate proteoglycan 2"/>
    <property type="match status" value="1"/>
</dbReference>
<dbReference type="Pfam" id="PF00054">
    <property type="entry name" value="Laminin_G_1"/>
    <property type="match status" value="1"/>
</dbReference>
<evidence type="ECO:0000313" key="23">
    <source>
        <dbReference type="Proteomes" id="UP000325440"/>
    </source>
</evidence>
<dbReference type="SUPFAM" id="SSF48726">
    <property type="entry name" value="Immunoglobulin"/>
    <property type="match status" value="12"/>
</dbReference>
<dbReference type="InterPro" id="IPR013151">
    <property type="entry name" value="Immunoglobulin_dom"/>
</dbReference>
<dbReference type="InterPro" id="IPR036055">
    <property type="entry name" value="LDL_receptor-like_sf"/>
</dbReference>
<keyword evidence="22" id="KW-0430">Lectin</keyword>
<evidence type="ECO:0000256" key="12">
    <source>
        <dbReference type="PROSITE-ProRule" id="PRU00122"/>
    </source>
</evidence>
<dbReference type="CDD" id="cd00112">
    <property type="entry name" value="LDLa"/>
    <property type="match status" value="8"/>
</dbReference>
<feature type="domain" description="Ig-like" evidence="20">
    <location>
        <begin position="3059"/>
        <end position="3143"/>
    </location>
</feature>
<evidence type="ECO:0000256" key="13">
    <source>
        <dbReference type="PROSITE-ProRule" id="PRU00124"/>
    </source>
</evidence>
<evidence type="ECO:0000259" key="19">
    <source>
        <dbReference type="PROSITE" id="PS50027"/>
    </source>
</evidence>
<feature type="disulfide bond" evidence="13">
    <location>
        <begin position="743"/>
        <end position="755"/>
    </location>
</feature>
<keyword evidence="9 14" id="KW-0424">Laminin EGF-like domain</keyword>